<comment type="similarity">
    <text evidence="1 7 8">Belongs to the universal ribosomal protein uS4 family.</text>
</comment>
<dbReference type="EMBL" id="SHBE01000006">
    <property type="protein sequence ID" value="RZO26136.1"/>
    <property type="molecule type" value="Genomic_DNA"/>
</dbReference>
<evidence type="ECO:0000256" key="4">
    <source>
        <dbReference type="ARBA" id="ARBA00022980"/>
    </source>
</evidence>
<dbReference type="Pfam" id="PF01479">
    <property type="entry name" value="S4"/>
    <property type="match status" value="1"/>
</dbReference>
<dbReference type="InterPro" id="IPR022801">
    <property type="entry name" value="Ribosomal_uS4"/>
</dbReference>
<dbReference type="FunFam" id="3.10.290.10:FF:000001">
    <property type="entry name" value="30S ribosomal protein S4"/>
    <property type="match status" value="1"/>
</dbReference>
<dbReference type="GO" id="GO:0015935">
    <property type="term" value="C:small ribosomal subunit"/>
    <property type="evidence" value="ECO:0007669"/>
    <property type="project" value="InterPro"/>
</dbReference>
<dbReference type="GO" id="GO:0003735">
    <property type="term" value="F:structural constituent of ribosome"/>
    <property type="evidence" value="ECO:0007669"/>
    <property type="project" value="InterPro"/>
</dbReference>
<dbReference type="Proteomes" id="UP000315825">
    <property type="component" value="Unassembled WGS sequence"/>
</dbReference>
<dbReference type="InterPro" id="IPR005709">
    <property type="entry name" value="Ribosomal_uS4_bac-type"/>
</dbReference>
<dbReference type="NCBIfam" id="NF003717">
    <property type="entry name" value="PRK05327.1"/>
    <property type="match status" value="1"/>
</dbReference>
<dbReference type="SUPFAM" id="SSF55174">
    <property type="entry name" value="Alpha-L RNA-binding motif"/>
    <property type="match status" value="1"/>
</dbReference>
<feature type="domain" description="RNA-binding S4" evidence="9">
    <location>
        <begin position="95"/>
        <end position="159"/>
    </location>
</feature>
<dbReference type="PROSITE" id="PS00632">
    <property type="entry name" value="RIBOSOMAL_S4"/>
    <property type="match status" value="1"/>
</dbReference>
<dbReference type="NCBIfam" id="TIGR01017">
    <property type="entry name" value="rpsD_bact"/>
    <property type="match status" value="1"/>
</dbReference>
<dbReference type="GO" id="GO:0006412">
    <property type="term" value="P:translation"/>
    <property type="evidence" value="ECO:0007669"/>
    <property type="project" value="UniProtKB-UniRule"/>
</dbReference>
<dbReference type="InterPro" id="IPR018079">
    <property type="entry name" value="Ribosomal_uS4_CS"/>
</dbReference>
<dbReference type="AlphaFoldDB" id="A0A520MY95"/>
<dbReference type="GO" id="GO:0019843">
    <property type="term" value="F:rRNA binding"/>
    <property type="evidence" value="ECO:0007669"/>
    <property type="project" value="UniProtKB-UniRule"/>
</dbReference>
<evidence type="ECO:0000256" key="1">
    <source>
        <dbReference type="ARBA" id="ARBA00007465"/>
    </source>
</evidence>
<dbReference type="SMART" id="SM00363">
    <property type="entry name" value="S4"/>
    <property type="match status" value="1"/>
</dbReference>
<dbReference type="InterPro" id="IPR036986">
    <property type="entry name" value="S4_RNA-bd_sf"/>
</dbReference>
<evidence type="ECO:0000256" key="2">
    <source>
        <dbReference type="ARBA" id="ARBA00022730"/>
    </source>
</evidence>
<dbReference type="PROSITE" id="PS50889">
    <property type="entry name" value="S4"/>
    <property type="match status" value="1"/>
</dbReference>
<feature type="domain" description="Small ribosomal subunit protein uS4 N-terminal" evidence="10">
    <location>
        <begin position="3"/>
        <end position="94"/>
    </location>
</feature>
<comment type="subunit">
    <text evidence="7">Part of the 30S ribosomal subunit. Contacts protein S5. The interaction surface between S4 and S5 is involved in control of translational fidelity.</text>
</comment>
<evidence type="ECO:0000256" key="7">
    <source>
        <dbReference type="HAMAP-Rule" id="MF_01306"/>
    </source>
</evidence>
<dbReference type="Pfam" id="PF00163">
    <property type="entry name" value="Ribosomal_S4"/>
    <property type="match status" value="1"/>
</dbReference>
<evidence type="ECO:0000256" key="5">
    <source>
        <dbReference type="ARBA" id="ARBA00023274"/>
    </source>
</evidence>
<keyword evidence="3 7" id="KW-0694">RNA-binding</keyword>
<dbReference type="Gene3D" id="3.10.290.10">
    <property type="entry name" value="RNA-binding S4 domain"/>
    <property type="match status" value="1"/>
</dbReference>
<name>A0A520MY95_9GAMM</name>
<reference evidence="11 12" key="1">
    <citation type="submission" date="2019-02" db="EMBL/GenBank/DDBJ databases">
        <title>Prokaryotic population dynamics and viral predation in marine succession experiment using metagenomics: the confinement effect.</title>
        <authorList>
            <person name="Haro-Moreno J.M."/>
            <person name="Rodriguez-Valera F."/>
            <person name="Lopez-Perez M."/>
        </authorList>
    </citation>
    <scope>NUCLEOTIDE SEQUENCE [LARGE SCALE GENOMIC DNA]</scope>
    <source>
        <strain evidence="11">MED-G159</strain>
    </source>
</reference>
<evidence type="ECO:0000259" key="10">
    <source>
        <dbReference type="SMART" id="SM01390"/>
    </source>
</evidence>
<dbReference type="InterPro" id="IPR002942">
    <property type="entry name" value="S4_RNA-bd"/>
</dbReference>
<protein>
    <recommendedName>
        <fullName evidence="6 7">Small ribosomal subunit protein uS4</fullName>
    </recommendedName>
</protein>
<dbReference type="Gene3D" id="1.10.1050.10">
    <property type="entry name" value="Ribosomal Protein S4 Delta 41, Chain A, domain 1"/>
    <property type="match status" value="1"/>
</dbReference>
<evidence type="ECO:0000256" key="3">
    <source>
        <dbReference type="ARBA" id="ARBA00022884"/>
    </source>
</evidence>
<evidence type="ECO:0000256" key="8">
    <source>
        <dbReference type="RuleBase" id="RU003699"/>
    </source>
</evidence>
<proteinExistence type="inferred from homology"/>
<keyword evidence="5 7" id="KW-0687">Ribonucleoprotein</keyword>
<dbReference type="SMART" id="SM01390">
    <property type="entry name" value="Ribosomal_S4"/>
    <property type="match status" value="1"/>
</dbReference>
<keyword evidence="2 7" id="KW-0699">rRNA-binding</keyword>
<dbReference type="HAMAP" id="MF_01306_B">
    <property type="entry name" value="Ribosomal_uS4_B"/>
    <property type="match status" value="1"/>
</dbReference>
<comment type="function">
    <text evidence="7">One of the primary rRNA binding proteins, it binds directly to 16S rRNA where it nucleates assembly of the body of the 30S subunit.</text>
</comment>
<gene>
    <name evidence="7" type="primary">rpsD</name>
    <name evidence="11" type="ORF">EVA92_03545</name>
</gene>
<evidence type="ECO:0000256" key="6">
    <source>
        <dbReference type="ARBA" id="ARBA00035254"/>
    </source>
</evidence>
<dbReference type="PANTHER" id="PTHR11831">
    <property type="entry name" value="30S 40S RIBOSOMAL PROTEIN"/>
    <property type="match status" value="1"/>
</dbReference>
<dbReference type="PANTHER" id="PTHR11831:SF4">
    <property type="entry name" value="SMALL RIBOSOMAL SUBUNIT PROTEIN US4M"/>
    <property type="match status" value="1"/>
</dbReference>
<dbReference type="InterPro" id="IPR001912">
    <property type="entry name" value="Ribosomal_uS4_N"/>
</dbReference>
<sequence>MARYRGPRLRLSRREGTDLMLTTGTRSIESKCKFEKKPGNAMTRGRLSDYGTQLREKQKVKRLYGLLERQFRNYYLKAAKAQGNTGENLLNLLESRLDNVVYRMGFAVTRAEARQIVTHKSVEVNAKAVNIPSFSVKPEDEISIRDKSKEQLRIKAATQLAKNKDKLSWMEVNLDDMKGKFLNYPDRSELSSEINENLIIELYSK</sequence>
<comment type="function">
    <text evidence="7">With S5 and S12 plays an important role in translational accuracy.</text>
</comment>
<comment type="caution">
    <text evidence="11">The sequence shown here is derived from an EMBL/GenBank/DDBJ whole genome shotgun (WGS) entry which is preliminary data.</text>
</comment>
<dbReference type="CDD" id="cd00165">
    <property type="entry name" value="S4"/>
    <property type="match status" value="1"/>
</dbReference>
<keyword evidence="4 7" id="KW-0689">Ribosomal protein</keyword>
<evidence type="ECO:0000259" key="9">
    <source>
        <dbReference type="SMART" id="SM00363"/>
    </source>
</evidence>
<dbReference type="FunFam" id="1.10.1050.10:FF:000001">
    <property type="entry name" value="30S ribosomal protein S4"/>
    <property type="match status" value="1"/>
</dbReference>
<evidence type="ECO:0000313" key="12">
    <source>
        <dbReference type="Proteomes" id="UP000315825"/>
    </source>
</evidence>
<accession>A0A520MY95</accession>
<evidence type="ECO:0000313" key="11">
    <source>
        <dbReference type="EMBL" id="RZO26136.1"/>
    </source>
</evidence>
<organism evidence="11 12">
    <name type="scientific">SAR86 cluster bacterium</name>
    <dbReference type="NCBI Taxonomy" id="2030880"/>
    <lineage>
        <taxon>Bacteria</taxon>
        <taxon>Pseudomonadati</taxon>
        <taxon>Pseudomonadota</taxon>
        <taxon>Gammaproteobacteria</taxon>
        <taxon>SAR86 cluster</taxon>
    </lineage>
</organism>
<dbReference type="GO" id="GO:0042274">
    <property type="term" value="P:ribosomal small subunit biogenesis"/>
    <property type="evidence" value="ECO:0007669"/>
    <property type="project" value="TreeGrafter"/>
</dbReference>